<dbReference type="SMART" id="SM01007">
    <property type="entry name" value="Aldolase_II"/>
    <property type="match status" value="1"/>
</dbReference>
<feature type="domain" description="Class II aldolase/adducin N-terminal" evidence="3">
    <location>
        <begin position="116"/>
        <end position="299"/>
    </location>
</feature>
<reference evidence="5" key="1">
    <citation type="submission" date="2022-11" db="UniProtKB">
        <authorList>
            <consortium name="WormBaseParasite"/>
        </authorList>
    </citation>
    <scope>IDENTIFICATION</scope>
</reference>
<dbReference type="SUPFAM" id="SSF53639">
    <property type="entry name" value="AraD/HMP-PK domain-like"/>
    <property type="match status" value="1"/>
</dbReference>
<protein>
    <submittedName>
        <fullName evidence="5">Class II aldolase/adducin N-terminal domain-containing protein</fullName>
    </submittedName>
</protein>
<dbReference type="GO" id="GO:0051015">
    <property type="term" value="F:actin filament binding"/>
    <property type="evidence" value="ECO:0007669"/>
    <property type="project" value="TreeGrafter"/>
</dbReference>
<dbReference type="PANTHER" id="PTHR10672:SF3">
    <property type="entry name" value="PROTEIN HU-LI TAI SHAO"/>
    <property type="match status" value="1"/>
</dbReference>
<dbReference type="PANTHER" id="PTHR10672">
    <property type="entry name" value="ADDUCIN"/>
    <property type="match status" value="1"/>
</dbReference>
<evidence type="ECO:0000313" key="5">
    <source>
        <dbReference type="WBParaSite" id="ACRNAN_scaffold2679.g6953.t1"/>
    </source>
</evidence>
<proteinExistence type="inferred from homology"/>
<feature type="coiled-coil region" evidence="2">
    <location>
        <begin position="17"/>
        <end position="76"/>
    </location>
</feature>
<keyword evidence="2" id="KW-0175">Coiled coil</keyword>
<evidence type="ECO:0000256" key="1">
    <source>
        <dbReference type="ARBA" id="ARBA00006274"/>
    </source>
</evidence>
<dbReference type="InterPro" id="IPR036409">
    <property type="entry name" value="Aldolase_II/adducin_N_sf"/>
</dbReference>
<dbReference type="Gene3D" id="3.40.225.10">
    <property type="entry name" value="Class II aldolase/adducin N-terminal domain"/>
    <property type="match status" value="1"/>
</dbReference>
<dbReference type="NCBIfam" id="NF005451">
    <property type="entry name" value="PRK07044.1"/>
    <property type="match status" value="1"/>
</dbReference>
<sequence>MSITLDQLTKLLQTEREQTLKEQRAQFQSELKTLQAQLKAENAEAKAEREALQEELKKITEKLQEQKLQVTDAIKNVLNLPVAKPFGRDHKNRPLIPIDDLPADSPYSPEEKDARRKLACLFRLVDDNGWSYYIYNHITLTIPGTDYVLINPYGLLYHEITASSLIKITYDGKLVDRGTTKFGINKNGYIIHSAIHEARPDIRCTIHVHHYAVAGVSAMKCGMLPINQEAMVAGPVAYVKYEGVFEQESDKERLKQLVKEDKQKKVLLLRNHGCVTMGETAEEAFRLLFVTINACETQAKSLVVGENGVVVPEKAALDHVYNYAQRGATNYDNKETKPFGYGEFEWEAFMRDLDSRGFVTGHNYKAPH</sequence>
<dbReference type="InterPro" id="IPR051017">
    <property type="entry name" value="Aldolase-II_Adducin_sf"/>
</dbReference>
<evidence type="ECO:0000256" key="2">
    <source>
        <dbReference type="SAM" id="Coils"/>
    </source>
</evidence>
<name>A0A914DJ95_9BILA</name>
<dbReference type="AlphaFoldDB" id="A0A914DJ95"/>
<dbReference type="Pfam" id="PF00596">
    <property type="entry name" value="Aldolase_II"/>
    <property type="match status" value="1"/>
</dbReference>
<dbReference type="WBParaSite" id="ACRNAN_scaffold2679.g6953.t1">
    <property type="protein sequence ID" value="ACRNAN_scaffold2679.g6953.t1"/>
    <property type="gene ID" value="ACRNAN_scaffold2679.g6953"/>
</dbReference>
<dbReference type="GO" id="GO:0014069">
    <property type="term" value="C:postsynaptic density"/>
    <property type="evidence" value="ECO:0007669"/>
    <property type="project" value="TreeGrafter"/>
</dbReference>
<dbReference type="Proteomes" id="UP000887540">
    <property type="component" value="Unplaced"/>
</dbReference>
<evidence type="ECO:0000259" key="3">
    <source>
        <dbReference type="SMART" id="SM01007"/>
    </source>
</evidence>
<evidence type="ECO:0000313" key="4">
    <source>
        <dbReference type="Proteomes" id="UP000887540"/>
    </source>
</evidence>
<organism evidence="4 5">
    <name type="scientific">Acrobeloides nanus</name>
    <dbReference type="NCBI Taxonomy" id="290746"/>
    <lineage>
        <taxon>Eukaryota</taxon>
        <taxon>Metazoa</taxon>
        <taxon>Ecdysozoa</taxon>
        <taxon>Nematoda</taxon>
        <taxon>Chromadorea</taxon>
        <taxon>Rhabditida</taxon>
        <taxon>Tylenchina</taxon>
        <taxon>Cephalobomorpha</taxon>
        <taxon>Cephaloboidea</taxon>
        <taxon>Cephalobidae</taxon>
        <taxon>Acrobeloides</taxon>
    </lineage>
</organism>
<accession>A0A914DJ95</accession>
<dbReference type="GO" id="GO:0005886">
    <property type="term" value="C:plasma membrane"/>
    <property type="evidence" value="ECO:0007669"/>
    <property type="project" value="UniProtKB-SubCell"/>
</dbReference>
<comment type="similarity">
    <text evidence="1">Belongs to the aldolase class II family. Adducin subfamily.</text>
</comment>
<dbReference type="GO" id="GO:0005856">
    <property type="term" value="C:cytoskeleton"/>
    <property type="evidence" value="ECO:0007669"/>
    <property type="project" value="TreeGrafter"/>
</dbReference>
<keyword evidence="4" id="KW-1185">Reference proteome</keyword>
<dbReference type="InterPro" id="IPR001303">
    <property type="entry name" value="Aldolase_II/adducin_N"/>
</dbReference>